<feature type="transmembrane region" description="Helical" evidence="1">
    <location>
        <begin position="32"/>
        <end position="54"/>
    </location>
</feature>
<protein>
    <recommendedName>
        <fullName evidence="5">Transmembrane protein</fullName>
    </recommendedName>
</protein>
<gene>
    <name evidence="3" type="ORF">QRD43_03845</name>
</gene>
<dbReference type="RefSeq" id="WP_285981150.1">
    <property type="nucleotide sequence ID" value="NZ_JASVDS010000001.1"/>
</dbReference>
<keyword evidence="2" id="KW-0732">Signal</keyword>
<feature type="chain" id="PRO_5046194048" description="Transmembrane protein" evidence="2">
    <location>
        <begin position="22"/>
        <end position="121"/>
    </location>
</feature>
<accession>A0ABT7LFQ4</accession>
<evidence type="ECO:0008006" key="5">
    <source>
        <dbReference type="Google" id="ProtNLM"/>
    </source>
</evidence>
<feature type="signal peptide" evidence="2">
    <location>
        <begin position="1"/>
        <end position="21"/>
    </location>
</feature>
<organism evidence="3 4">
    <name type="scientific">Roseateles subflavus</name>
    <dbReference type="NCBI Taxonomy" id="3053353"/>
    <lineage>
        <taxon>Bacteria</taxon>
        <taxon>Pseudomonadati</taxon>
        <taxon>Pseudomonadota</taxon>
        <taxon>Betaproteobacteria</taxon>
        <taxon>Burkholderiales</taxon>
        <taxon>Sphaerotilaceae</taxon>
        <taxon>Roseateles</taxon>
    </lineage>
</organism>
<dbReference type="Proteomes" id="UP001238603">
    <property type="component" value="Unassembled WGS sequence"/>
</dbReference>
<proteinExistence type="predicted"/>
<evidence type="ECO:0000256" key="1">
    <source>
        <dbReference type="SAM" id="Phobius"/>
    </source>
</evidence>
<keyword evidence="1" id="KW-0472">Membrane</keyword>
<reference evidence="3 4" key="1">
    <citation type="submission" date="2023-06" db="EMBL/GenBank/DDBJ databases">
        <title>Pelomonas sp. APW6 16S ribosomal RNA gene genome sequencing and assembly.</title>
        <authorList>
            <person name="Woo H."/>
        </authorList>
    </citation>
    <scope>NUCLEOTIDE SEQUENCE [LARGE SCALE GENOMIC DNA]</scope>
    <source>
        <strain evidence="3 4">APW6</strain>
    </source>
</reference>
<evidence type="ECO:0000313" key="4">
    <source>
        <dbReference type="Proteomes" id="UP001238603"/>
    </source>
</evidence>
<keyword evidence="4" id="KW-1185">Reference proteome</keyword>
<keyword evidence="1" id="KW-0812">Transmembrane</keyword>
<name>A0ABT7LFQ4_9BURK</name>
<feature type="transmembrane region" description="Helical" evidence="1">
    <location>
        <begin position="96"/>
        <end position="114"/>
    </location>
</feature>
<comment type="caution">
    <text evidence="3">The sequence shown here is derived from an EMBL/GenBank/DDBJ whole genome shotgun (WGS) entry which is preliminary data.</text>
</comment>
<sequence length="121" mass="12454">MMRIAAAFLLLLGLFSGAALLAEPLHVAPITAGMALWVFFPLFSLLGYVLFAMAARKDQSLLVTRAAGATLLLLAGSAAALLVLSSAGVLKLEATASIWYVLIVAGLLGLTAALPGSKQED</sequence>
<feature type="transmembrane region" description="Helical" evidence="1">
    <location>
        <begin position="66"/>
        <end position="90"/>
    </location>
</feature>
<evidence type="ECO:0000313" key="3">
    <source>
        <dbReference type="EMBL" id="MDL5031030.1"/>
    </source>
</evidence>
<keyword evidence="1" id="KW-1133">Transmembrane helix</keyword>
<dbReference type="EMBL" id="JASVDS010000001">
    <property type="protein sequence ID" value="MDL5031030.1"/>
    <property type="molecule type" value="Genomic_DNA"/>
</dbReference>
<evidence type="ECO:0000256" key="2">
    <source>
        <dbReference type="SAM" id="SignalP"/>
    </source>
</evidence>